<dbReference type="Gene3D" id="6.10.140.2220">
    <property type="match status" value="1"/>
</dbReference>
<feature type="compositionally biased region" description="Low complexity" evidence="5">
    <location>
        <begin position="196"/>
        <end position="209"/>
    </location>
</feature>
<dbReference type="SUPFAM" id="SSF144232">
    <property type="entry name" value="HIT/MYND zinc finger-like"/>
    <property type="match status" value="1"/>
</dbReference>
<dbReference type="PROSITE" id="PS50865">
    <property type="entry name" value="ZF_MYND_2"/>
    <property type="match status" value="1"/>
</dbReference>
<proteinExistence type="predicted"/>
<dbReference type="GO" id="GO:0008270">
    <property type="term" value="F:zinc ion binding"/>
    <property type="evidence" value="ECO:0007669"/>
    <property type="project" value="UniProtKB-KW"/>
</dbReference>
<evidence type="ECO:0000259" key="6">
    <source>
        <dbReference type="PROSITE" id="PS50865"/>
    </source>
</evidence>
<evidence type="ECO:0000256" key="3">
    <source>
        <dbReference type="ARBA" id="ARBA00022833"/>
    </source>
</evidence>
<feature type="domain" description="MYND-type" evidence="6">
    <location>
        <begin position="109"/>
        <end position="147"/>
    </location>
</feature>
<keyword evidence="2 4" id="KW-0863">Zinc-finger</keyword>
<dbReference type="Pfam" id="PF01753">
    <property type="entry name" value="zf-MYND"/>
    <property type="match status" value="1"/>
</dbReference>
<dbReference type="Proteomes" id="UP000700596">
    <property type="component" value="Unassembled WGS sequence"/>
</dbReference>
<dbReference type="EMBL" id="JAGMWT010000011">
    <property type="protein sequence ID" value="KAH7119603.1"/>
    <property type="molecule type" value="Genomic_DNA"/>
</dbReference>
<keyword evidence="8" id="KW-1185">Reference proteome</keyword>
<protein>
    <recommendedName>
        <fullName evidence="6">MYND-type domain-containing protein</fullName>
    </recommendedName>
</protein>
<feature type="region of interest" description="Disordered" evidence="5">
    <location>
        <begin position="190"/>
        <end position="217"/>
    </location>
</feature>
<keyword evidence="1" id="KW-0479">Metal-binding</keyword>
<reference evidence="7" key="1">
    <citation type="journal article" date="2021" name="Nat. Commun.">
        <title>Genetic determinants of endophytism in the Arabidopsis root mycobiome.</title>
        <authorList>
            <person name="Mesny F."/>
            <person name="Miyauchi S."/>
            <person name="Thiergart T."/>
            <person name="Pickel B."/>
            <person name="Atanasova L."/>
            <person name="Karlsson M."/>
            <person name="Huettel B."/>
            <person name="Barry K.W."/>
            <person name="Haridas S."/>
            <person name="Chen C."/>
            <person name="Bauer D."/>
            <person name="Andreopoulos W."/>
            <person name="Pangilinan J."/>
            <person name="LaButti K."/>
            <person name="Riley R."/>
            <person name="Lipzen A."/>
            <person name="Clum A."/>
            <person name="Drula E."/>
            <person name="Henrissat B."/>
            <person name="Kohler A."/>
            <person name="Grigoriev I.V."/>
            <person name="Martin F.M."/>
            <person name="Hacquard S."/>
        </authorList>
    </citation>
    <scope>NUCLEOTIDE SEQUENCE</scope>
    <source>
        <strain evidence="7">MPI-CAGE-CH-0243</strain>
    </source>
</reference>
<dbReference type="AlphaFoldDB" id="A0A9P9DI61"/>
<dbReference type="OrthoDB" id="3801244at2759"/>
<evidence type="ECO:0000256" key="2">
    <source>
        <dbReference type="ARBA" id="ARBA00022771"/>
    </source>
</evidence>
<keyword evidence="3" id="KW-0862">Zinc</keyword>
<evidence type="ECO:0000256" key="1">
    <source>
        <dbReference type="ARBA" id="ARBA00022723"/>
    </source>
</evidence>
<evidence type="ECO:0000256" key="5">
    <source>
        <dbReference type="SAM" id="MobiDB-lite"/>
    </source>
</evidence>
<name>A0A9P9DI61_9PLEO</name>
<comment type="caution">
    <text evidence="7">The sequence shown here is derived from an EMBL/GenBank/DDBJ whole genome shotgun (WGS) entry which is preliminary data.</text>
</comment>
<evidence type="ECO:0000313" key="7">
    <source>
        <dbReference type="EMBL" id="KAH7119603.1"/>
    </source>
</evidence>
<accession>A0A9P9DI61</accession>
<evidence type="ECO:0000313" key="8">
    <source>
        <dbReference type="Proteomes" id="UP000700596"/>
    </source>
</evidence>
<evidence type="ECO:0000256" key="4">
    <source>
        <dbReference type="PROSITE-ProRule" id="PRU00134"/>
    </source>
</evidence>
<gene>
    <name evidence="7" type="ORF">B0J11DRAFT_508408</name>
</gene>
<dbReference type="InterPro" id="IPR002893">
    <property type="entry name" value="Znf_MYND"/>
</dbReference>
<organism evidence="7 8">
    <name type="scientific">Dendryphion nanum</name>
    <dbReference type="NCBI Taxonomy" id="256645"/>
    <lineage>
        <taxon>Eukaryota</taxon>
        <taxon>Fungi</taxon>
        <taxon>Dikarya</taxon>
        <taxon>Ascomycota</taxon>
        <taxon>Pezizomycotina</taxon>
        <taxon>Dothideomycetes</taxon>
        <taxon>Pleosporomycetidae</taxon>
        <taxon>Pleosporales</taxon>
        <taxon>Torulaceae</taxon>
        <taxon>Dendryphion</taxon>
    </lineage>
</organism>
<sequence length="217" mass="23112">MPPRSLLLNVSITAKGIDEGAKVQAAESVKQVKVEVGEIQIGGEAKEGRERIDSAASIQTSPLHGIVTSVTDENTITISTTSSSSCAISTPLDSPVAMSPDAVDHLLHCASCGADSSSLRRCSRCKQQRYCSRNCQKAHWPTHKQTCNPPDSRYSANVEIVSAASTPISSSFVSPAQSPSAEMNMIGDLIDHRSPSEGSSPSVFSPPVSREWTPERF</sequence>